<evidence type="ECO:0000313" key="1">
    <source>
        <dbReference type="EMBL" id="KNF03959.1"/>
    </source>
</evidence>
<dbReference type="Proteomes" id="UP000054564">
    <property type="component" value="Unassembled WGS sequence"/>
</dbReference>
<reference evidence="2" key="1">
    <citation type="submission" date="2014-03" db="EMBL/GenBank/DDBJ databases">
        <title>The Genome Sequence of Puccinia striiformis f. sp. tritici PST-78.</title>
        <authorList>
            <consortium name="The Broad Institute Genome Sequencing Platform"/>
            <person name="Cuomo C."/>
            <person name="Hulbert S."/>
            <person name="Chen X."/>
            <person name="Walker B."/>
            <person name="Young S.K."/>
            <person name="Zeng Q."/>
            <person name="Gargeya S."/>
            <person name="Fitzgerald M."/>
            <person name="Haas B."/>
            <person name="Abouelleil A."/>
            <person name="Alvarado L."/>
            <person name="Arachchi H.M."/>
            <person name="Berlin A.M."/>
            <person name="Chapman S.B."/>
            <person name="Goldberg J."/>
            <person name="Griggs A."/>
            <person name="Gujja S."/>
            <person name="Hansen M."/>
            <person name="Howarth C."/>
            <person name="Imamovic A."/>
            <person name="Larimer J."/>
            <person name="McCowan C."/>
            <person name="Montmayeur A."/>
            <person name="Murphy C."/>
            <person name="Neiman D."/>
            <person name="Pearson M."/>
            <person name="Priest M."/>
            <person name="Roberts A."/>
            <person name="Saif S."/>
            <person name="Shea T."/>
            <person name="Sisk P."/>
            <person name="Sykes S."/>
            <person name="Wortman J."/>
            <person name="Nusbaum C."/>
            <person name="Birren B."/>
        </authorList>
    </citation>
    <scope>NUCLEOTIDE SEQUENCE [LARGE SCALE GENOMIC DNA]</scope>
    <source>
        <strain evidence="2">race PST-78</strain>
    </source>
</reference>
<proteinExistence type="predicted"/>
<keyword evidence="2" id="KW-1185">Reference proteome</keyword>
<evidence type="ECO:0000313" key="2">
    <source>
        <dbReference type="Proteomes" id="UP000054564"/>
    </source>
</evidence>
<accession>A0A0L0VXF9</accession>
<dbReference type="AlphaFoldDB" id="A0A0L0VXF9"/>
<gene>
    <name evidence="1" type="ORF">PSTG_03044</name>
</gene>
<comment type="caution">
    <text evidence="1">The sequence shown here is derived from an EMBL/GenBank/DDBJ whole genome shotgun (WGS) entry which is preliminary data.</text>
</comment>
<organism evidence="1 2">
    <name type="scientific">Puccinia striiformis f. sp. tritici PST-78</name>
    <dbReference type="NCBI Taxonomy" id="1165861"/>
    <lineage>
        <taxon>Eukaryota</taxon>
        <taxon>Fungi</taxon>
        <taxon>Dikarya</taxon>
        <taxon>Basidiomycota</taxon>
        <taxon>Pucciniomycotina</taxon>
        <taxon>Pucciniomycetes</taxon>
        <taxon>Pucciniales</taxon>
        <taxon>Pucciniaceae</taxon>
        <taxon>Puccinia</taxon>
    </lineage>
</organism>
<name>A0A0L0VXF9_9BASI</name>
<sequence>MRSSRPFDHKVESRSVPPVEPCFRAGHGKARLRLLIPTPATRAIGVSCQDPLINAKDDKYIRPTFMTSASTDINSIDDLIMSGIALKENPDLVSTPAHCLENIVIKAHVTEAIEIDRKRKISKEQMDQFVTLEKRHPTLWQGMLMGPGARMAARTPLGLGRRGQPISAPPVQLNKRCGYAWAPGAAMDQHITKVVVPNLIYSD</sequence>
<dbReference type="EMBL" id="AJIL01000015">
    <property type="protein sequence ID" value="KNF03959.1"/>
    <property type="molecule type" value="Genomic_DNA"/>
</dbReference>
<protein>
    <submittedName>
        <fullName evidence="1">Uncharacterized protein</fullName>
    </submittedName>
</protein>